<evidence type="ECO:0000313" key="1">
    <source>
        <dbReference type="EMBL" id="CCF34962.1"/>
    </source>
</evidence>
<evidence type="ECO:0000313" key="2">
    <source>
        <dbReference type="EMBL" id="OBR02156.1"/>
    </source>
</evidence>
<dbReference type="RefSeq" id="XP_018150674.1">
    <property type="nucleotide sequence ID" value="XM_018309431.1"/>
</dbReference>
<protein>
    <submittedName>
        <fullName evidence="1">Uncharacterized protein</fullName>
    </submittedName>
</protein>
<dbReference type="KEGG" id="chig:CH63R_14457"/>
<dbReference type="HOGENOM" id="CLU_1253246_0_0_1"/>
<reference evidence="1" key="1">
    <citation type="submission" date="2011-12" db="EMBL/GenBank/DDBJ databases">
        <title>The genome sequence of Colletotrichum higginsianum IMI 34906.</title>
        <authorList>
            <person name="Ma L.-J."/>
            <person name="O'Connell R."/>
            <person name="van Themaat E.V.L."/>
            <person name="Stueber K."/>
            <person name="Young S.K."/>
            <person name="Zeng Q."/>
            <person name="Gargeya S."/>
            <person name="Fitzgerald M."/>
            <person name="Haas B."/>
            <person name="Abouelleil A."/>
            <person name="Alvarado L."/>
            <person name="Arachchi H.M."/>
            <person name="Berlin A."/>
            <person name="Chapman S.B."/>
            <person name="Gearin G."/>
            <person name="Goldberg J."/>
            <person name="Griggs A."/>
            <person name="Gujja S."/>
            <person name="Hansen M."/>
            <person name="Heiman D."/>
            <person name="Howarth C."/>
            <person name="Larimer J."/>
            <person name="Lui A."/>
            <person name="MacDonald P.J.P."/>
            <person name="McCowen C."/>
            <person name="Montmayeur A."/>
            <person name="Murphy C."/>
            <person name="Neiman D."/>
            <person name="Pearson M."/>
            <person name="Priest M."/>
            <person name="Roberts A."/>
            <person name="Saif S."/>
            <person name="Shea T."/>
            <person name="Sisk P."/>
            <person name="Stolte C."/>
            <person name="Sykes S."/>
            <person name="Wortman J."/>
            <person name="Nusbaum C."/>
            <person name="Birren B."/>
        </authorList>
    </citation>
    <scope>NUCLEOTIDE SEQUENCE [LARGE SCALE GENOMIC DNA]</scope>
    <source>
        <strain evidence="1">IMI 349063</strain>
    </source>
</reference>
<sequence length="191" mass="21031">MPTPAAACSEQDLRCFLGGQSRPYAGHGAFLIKLSAKFHDDQFIVRHPTQPGIPASLQLSITRIAPNADSSPTTASPDVTFTTKLEDAEGRIIAKIHATKPTGNNTRRHRWYYDVSHSSSSHGRIDIGTAAPTRFLSGYTPHDVVFDRLTINRLVEVKPDDKDKPPTWRWELGVVVDVRILFNKGTTGSPS</sequence>
<dbReference type="GeneID" id="28873538"/>
<dbReference type="AlphaFoldDB" id="H1V410"/>
<reference evidence="2" key="3">
    <citation type="submission" date="2016-02" db="EMBL/GenBank/DDBJ databases">
        <title>Resequencing and annotation of the Colletotrichum higginsianum genome.</title>
        <authorList>
            <person name="O'Connell R."/>
            <person name="Zambounis A."/>
            <person name="Thon M."/>
            <person name="Dallery J.-F."/>
        </authorList>
    </citation>
    <scope>NUCLEOTIDE SEQUENCE [LARGE SCALE GENOMIC DNA]</scope>
    <source>
        <strain evidence="2">IMI 349063</strain>
    </source>
</reference>
<organism evidence="1 3">
    <name type="scientific">Colletotrichum higginsianum (strain IMI 349063)</name>
    <name type="common">Crucifer anthracnose fungus</name>
    <dbReference type="NCBI Taxonomy" id="759273"/>
    <lineage>
        <taxon>Eukaryota</taxon>
        <taxon>Fungi</taxon>
        <taxon>Dikarya</taxon>
        <taxon>Ascomycota</taxon>
        <taxon>Pezizomycotina</taxon>
        <taxon>Sordariomycetes</taxon>
        <taxon>Hypocreomycetidae</taxon>
        <taxon>Glomerellales</taxon>
        <taxon>Glomerellaceae</taxon>
        <taxon>Colletotrichum</taxon>
        <taxon>Colletotrichum destructivum species complex</taxon>
    </lineage>
</organism>
<reference evidence="3" key="2">
    <citation type="journal article" date="2012" name="Nat. Genet.">
        <title>Lifestyle transitions in plant pathogenic Colletotrichum fungi deciphered by genome and transcriptome analyses.</title>
        <authorList>
            <person name="O'Connell R.J."/>
            <person name="Thon M.R."/>
            <person name="Hacquard S."/>
            <person name="Amyotte S.G."/>
            <person name="Kleemann J."/>
            <person name="Torres M.F."/>
            <person name="Damm U."/>
            <person name="Buiate E.A."/>
            <person name="Epstein L."/>
            <person name="Alkan N."/>
            <person name="Altmueller J."/>
            <person name="Alvarado-Balderrama L."/>
            <person name="Bauser C.A."/>
            <person name="Becker C."/>
            <person name="Birren B.W."/>
            <person name="Chen Z."/>
            <person name="Choi J."/>
            <person name="Crouch J.A."/>
            <person name="Duvick J.P."/>
            <person name="Farman M.A."/>
            <person name="Gan P."/>
            <person name="Heiman D."/>
            <person name="Henrissat B."/>
            <person name="Howard R.J."/>
            <person name="Kabbage M."/>
            <person name="Koch C."/>
            <person name="Kracher B."/>
            <person name="Kubo Y."/>
            <person name="Law A.D."/>
            <person name="Lebrun M.-H."/>
            <person name="Lee Y.-H."/>
            <person name="Miyara I."/>
            <person name="Moore N."/>
            <person name="Neumann U."/>
            <person name="Nordstroem K."/>
            <person name="Panaccione D.G."/>
            <person name="Panstruga R."/>
            <person name="Place M."/>
            <person name="Proctor R.H."/>
            <person name="Prusky D."/>
            <person name="Rech G."/>
            <person name="Reinhardt R."/>
            <person name="Rollins J.A."/>
            <person name="Rounsley S."/>
            <person name="Schardl C.L."/>
            <person name="Schwartz D.C."/>
            <person name="Shenoy N."/>
            <person name="Shirasu K."/>
            <person name="Sikhakolli U.R."/>
            <person name="Stueber K."/>
            <person name="Sukno S.A."/>
            <person name="Sweigard J.A."/>
            <person name="Takano Y."/>
            <person name="Takahara H."/>
            <person name="Trail F."/>
            <person name="van der Does H.C."/>
            <person name="Voll L.M."/>
            <person name="Will I."/>
            <person name="Young S."/>
            <person name="Zeng Q."/>
            <person name="Zhang J."/>
            <person name="Zhou S."/>
            <person name="Dickman M.B."/>
            <person name="Schulze-Lefert P."/>
            <person name="Ver Loren van Themaat E."/>
            <person name="Ma L.-J."/>
            <person name="Vaillancourt L.J."/>
        </authorList>
    </citation>
    <scope>NUCLEOTIDE SEQUENCE [LARGE SCALE GENOMIC DNA]</scope>
    <source>
        <strain evidence="3">IMI 349063</strain>
    </source>
</reference>
<reference evidence="4" key="4">
    <citation type="journal article" date="2017" name="BMC Genomics">
        <title>Gapless genome assembly of Colletotrichum higginsianum reveals chromosome structure and association of transposable elements with secondary metabolite gene clusters.</title>
        <authorList>
            <person name="Dallery J.-F."/>
            <person name="Lapalu N."/>
            <person name="Zampounis A."/>
            <person name="Pigne S."/>
            <person name="Luyten I."/>
            <person name="Amselem J."/>
            <person name="Wittenberg A.H.J."/>
            <person name="Zhou S."/>
            <person name="de Queiroz M.V."/>
            <person name="Robin G.P."/>
            <person name="Auger A."/>
            <person name="Hainaut M."/>
            <person name="Henrissat B."/>
            <person name="Kim K.-T."/>
            <person name="Lee Y.-H."/>
            <person name="Lespinet O."/>
            <person name="Schwartz D.C."/>
            <person name="Thon M.R."/>
            <person name="O'Connell R.J."/>
        </authorList>
    </citation>
    <scope>NUCLEOTIDE SEQUENCE [LARGE SCALE GENOMIC DNA]</scope>
    <source>
        <strain evidence="4">IMI 349063</strain>
    </source>
</reference>
<gene>
    <name evidence="1" type="ORF">CH063_00190</name>
    <name evidence="2" type="ORF">CH63R_14457</name>
</gene>
<dbReference type="Proteomes" id="UP000092177">
    <property type="component" value="Chromosome 11"/>
</dbReference>
<keyword evidence="4" id="KW-1185">Reference proteome</keyword>
<dbReference type="VEuPathDB" id="FungiDB:CH63R_14457"/>
<dbReference type="Proteomes" id="UP000007174">
    <property type="component" value="Unassembled WGS sequence"/>
</dbReference>
<dbReference type="EMBL" id="LTAN01000011">
    <property type="protein sequence ID" value="OBR02156.1"/>
    <property type="molecule type" value="Genomic_DNA"/>
</dbReference>
<dbReference type="EMBL" id="CACQ02001346">
    <property type="protein sequence ID" value="CCF34962.1"/>
    <property type="molecule type" value="Genomic_DNA"/>
</dbReference>
<accession>H1V410</accession>
<evidence type="ECO:0000313" key="3">
    <source>
        <dbReference type="Proteomes" id="UP000007174"/>
    </source>
</evidence>
<name>H1V410_COLHI</name>
<proteinExistence type="predicted"/>
<evidence type="ECO:0000313" key="4">
    <source>
        <dbReference type="Proteomes" id="UP000092177"/>
    </source>
</evidence>